<dbReference type="EMBL" id="CP069115">
    <property type="protein sequence ID" value="QSS65060.1"/>
    <property type="molecule type" value="Genomic_DNA"/>
</dbReference>
<sequence>MFPNSRSEAENAYHFVLTPPKLNISLESNPAGPRLQPMDEAEGQGRVEAEKLRSKASHIYGVTLPVMVERSLLIQVDLKVPRREQPVRDAGNSRKSSHIVQISSALHRFSVAEGAG</sequence>
<dbReference type="Proteomes" id="UP000663671">
    <property type="component" value="Chromosome 3"/>
</dbReference>
<organism evidence="1 2">
    <name type="scientific">Ajellomyces capsulatus</name>
    <name type="common">Darling's disease fungus</name>
    <name type="synonym">Histoplasma capsulatum</name>
    <dbReference type="NCBI Taxonomy" id="5037"/>
    <lineage>
        <taxon>Eukaryota</taxon>
        <taxon>Fungi</taxon>
        <taxon>Dikarya</taxon>
        <taxon>Ascomycota</taxon>
        <taxon>Pezizomycotina</taxon>
        <taxon>Eurotiomycetes</taxon>
        <taxon>Eurotiomycetidae</taxon>
        <taxon>Onygenales</taxon>
        <taxon>Ajellomycetaceae</taxon>
        <taxon>Histoplasma</taxon>
    </lineage>
</organism>
<proteinExistence type="predicted"/>
<evidence type="ECO:0000313" key="2">
    <source>
        <dbReference type="Proteomes" id="UP000663671"/>
    </source>
</evidence>
<protein>
    <submittedName>
        <fullName evidence="1">Uncharacterized protein</fullName>
    </submittedName>
</protein>
<name>A0A8A1MIV6_AJECA</name>
<dbReference type="VEuPathDB" id="FungiDB:I7I51_05901"/>
<dbReference type="OrthoDB" id="10611041at2759"/>
<gene>
    <name evidence="1" type="ORF">I7I51_05901</name>
</gene>
<accession>A0A8A1MIV6</accession>
<dbReference type="AlphaFoldDB" id="A0A8A1MIV6"/>
<evidence type="ECO:0000313" key="1">
    <source>
        <dbReference type="EMBL" id="QSS65060.1"/>
    </source>
</evidence>
<reference evidence="1" key="1">
    <citation type="submission" date="2021-01" db="EMBL/GenBank/DDBJ databases">
        <title>Chromosome-level genome assembly of a human fungal pathogen reveals clustering of transcriptionally co-regulated genes.</title>
        <authorList>
            <person name="Voorhies M."/>
            <person name="Cohen S."/>
            <person name="Shea T.P."/>
            <person name="Petrus S."/>
            <person name="Munoz J.F."/>
            <person name="Poplawski S."/>
            <person name="Goldman W.E."/>
            <person name="Michael T."/>
            <person name="Cuomo C.A."/>
            <person name="Sil A."/>
            <person name="Beyhan S."/>
        </authorList>
    </citation>
    <scope>NUCLEOTIDE SEQUENCE</scope>
    <source>
        <strain evidence="1">WU24</strain>
    </source>
</reference>